<feature type="non-terminal residue" evidence="1">
    <location>
        <position position="74"/>
    </location>
</feature>
<protein>
    <recommendedName>
        <fullName evidence="2">DNA helicase</fullName>
    </recommendedName>
</protein>
<dbReference type="KEGG" id="sla:SERLADRAFT_379872"/>
<dbReference type="AlphaFoldDB" id="F8NJL8"/>
<name>F8NJL8_SERL9</name>
<dbReference type="EMBL" id="GL945430">
    <property type="protein sequence ID" value="EGO28233.1"/>
    <property type="molecule type" value="Genomic_DNA"/>
</dbReference>
<gene>
    <name evidence="1" type="ORF">SERLADRAFT_379872</name>
</gene>
<accession>F8NJL8</accession>
<proteinExistence type="predicted"/>
<dbReference type="GeneID" id="18810851"/>
<evidence type="ECO:0008006" key="2">
    <source>
        <dbReference type="Google" id="ProtNLM"/>
    </source>
</evidence>
<dbReference type="Proteomes" id="UP000008064">
    <property type="component" value="Unassembled WGS sequence"/>
</dbReference>
<organism>
    <name type="scientific">Serpula lacrymans var. lacrymans (strain S7.9)</name>
    <name type="common">Dry rot fungus</name>
    <dbReference type="NCBI Taxonomy" id="578457"/>
    <lineage>
        <taxon>Eukaryota</taxon>
        <taxon>Fungi</taxon>
        <taxon>Dikarya</taxon>
        <taxon>Basidiomycota</taxon>
        <taxon>Agaricomycotina</taxon>
        <taxon>Agaricomycetes</taxon>
        <taxon>Agaricomycetidae</taxon>
        <taxon>Boletales</taxon>
        <taxon>Coniophorineae</taxon>
        <taxon>Serpulaceae</taxon>
        <taxon>Serpula</taxon>
    </lineage>
</organism>
<dbReference type="OrthoDB" id="432234at2759"/>
<sequence length="74" mass="7871">MTDSQSGVGTNYSLGNFKDAPIIVCKKVLPSITHNSLGKIPLVLGMRVMVTENVATSCNIVNGAEGIFQDIKFS</sequence>
<reference evidence="1" key="1">
    <citation type="submission" date="2011-04" db="EMBL/GenBank/DDBJ databases">
        <title>Evolution of plant cell wall degrading machinery underlies the functional diversity of forest fungi.</title>
        <authorList>
            <consortium name="US DOE Joint Genome Institute (JGI-PGF)"/>
            <person name="Eastwood D.C."/>
            <person name="Floudas D."/>
            <person name="Binder M."/>
            <person name="Majcherczyk A."/>
            <person name="Schneider P."/>
            <person name="Aerts A."/>
            <person name="Asiegbu F.O."/>
            <person name="Baker S.E."/>
            <person name="Barry K."/>
            <person name="Bendiksby M."/>
            <person name="Blumentritt M."/>
            <person name="Coutinho P.M."/>
            <person name="Cullen D."/>
            <person name="Cullen D."/>
            <person name="Gathman A."/>
            <person name="Goodell B."/>
            <person name="Henrissat B."/>
            <person name="Ihrmark K."/>
            <person name="Kauserud H."/>
            <person name="Kohler A."/>
            <person name="LaButti K."/>
            <person name="Lapidus A."/>
            <person name="Lavin J.L."/>
            <person name="Lee Y.-H."/>
            <person name="Lindquist E."/>
            <person name="Lilly W."/>
            <person name="Lucas S."/>
            <person name="Morin E."/>
            <person name="Murat C."/>
            <person name="Oguiza J.A."/>
            <person name="Park J."/>
            <person name="Pisabarro A.G."/>
            <person name="Riley R."/>
            <person name="Rosling A."/>
            <person name="Salamov A."/>
            <person name="Schmidt O."/>
            <person name="Schmutz J."/>
            <person name="Skrede I."/>
            <person name="Stenlid J."/>
            <person name="Wiebenga A."/>
            <person name="Xie X."/>
            <person name="Kues U."/>
            <person name="Hibbett D.S."/>
            <person name="Hoffmeister D."/>
            <person name="Hogberg N."/>
            <person name="Martin F."/>
            <person name="Grigoriev I.V."/>
            <person name="Watkinson S.C."/>
        </authorList>
    </citation>
    <scope>NUCLEOTIDE SEQUENCE</scope>
    <source>
        <strain evidence="1">S7.9</strain>
    </source>
</reference>
<dbReference type="RefSeq" id="XP_007314432.1">
    <property type="nucleotide sequence ID" value="XM_007314370.1"/>
</dbReference>
<dbReference type="HOGENOM" id="CLU_2694712_0_0_1"/>
<evidence type="ECO:0000313" key="1">
    <source>
        <dbReference type="EMBL" id="EGO28233.1"/>
    </source>
</evidence>